<dbReference type="CDD" id="cd09322">
    <property type="entry name" value="TDT_TehA_like"/>
    <property type="match status" value="1"/>
</dbReference>
<evidence type="ECO:0000313" key="7">
    <source>
        <dbReference type="EMBL" id="MFC3180211.1"/>
    </source>
</evidence>
<reference evidence="8" key="1">
    <citation type="journal article" date="2019" name="Int. J. Syst. Evol. Microbiol.">
        <title>The Global Catalogue of Microorganisms (GCM) 10K type strain sequencing project: providing services to taxonomists for standard genome sequencing and annotation.</title>
        <authorList>
            <consortium name="The Broad Institute Genomics Platform"/>
            <consortium name="The Broad Institute Genome Sequencing Center for Infectious Disease"/>
            <person name="Wu L."/>
            <person name="Ma J."/>
        </authorList>
    </citation>
    <scope>NUCLEOTIDE SEQUENCE [LARGE SCALE GENOMIC DNA]</scope>
    <source>
        <strain evidence="8">KCTC 52039</strain>
    </source>
</reference>
<comment type="subcellular location">
    <subcellularLocation>
        <location evidence="1">Membrane</location>
        <topology evidence="1">Multi-pass membrane protein</topology>
    </subcellularLocation>
</comment>
<feature type="transmembrane region" description="Helical" evidence="6">
    <location>
        <begin position="127"/>
        <end position="149"/>
    </location>
</feature>
<feature type="region of interest" description="Disordered" evidence="5">
    <location>
        <begin position="1"/>
        <end position="23"/>
    </location>
</feature>
<dbReference type="RefSeq" id="WP_380071842.1">
    <property type="nucleotide sequence ID" value="NZ_JBHRTO010000001.1"/>
</dbReference>
<evidence type="ECO:0000313" key="8">
    <source>
        <dbReference type="Proteomes" id="UP001595547"/>
    </source>
</evidence>
<proteinExistence type="predicted"/>
<feature type="transmembrane region" description="Helical" evidence="6">
    <location>
        <begin position="246"/>
        <end position="264"/>
    </location>
</feature>
<feature type="transmembrane region" description="Helical" evidence="6">
    <location>
        <begin position="271"/>
        <end position="291"/>
    </location>
</feature>
<keyword evidence="4 6" id="KW-0472">Membrane</keyword>
<dbReference type="PANTHER" id="PTHR37955:SF1">
    <property type="entry name" value="DEP DOMAIN-CONTAINING PROTEIN"/>
    <property type="match status" value="1"/>
</dbReference>
<feature type="transmembrane region" description="Helical" evidence="6">
    <location>
        <begin position="32"/>
        <end position="52"/>
    </location>
</feature>
<feature type="transmembrane region" description="Helical" evidence="6">
    <location>
        <begin position="297"/>
        <end position="320"/>
    </location>
</feature>
<organism evidence="7 8">
    <name type="scientific">Cypionkella sinensis</name>
    <dbReference type="NCBI Taxonomy" id="1756043"/>
    <lineage>
        <taxon>Bacteria</taxon>
        <taxon>Pseudomonadati</taxon>
        <taxon>Pseudomonadota</taxon>
        <taxon>Alphaproteobacteria</taxon>
        <taxon>Rhodobacterales</taxon>
        <taxon>Paracoccaceae</taxon>
        <taxon>Cypionkella</taxon>
    </lineage>
</organism>
<keyword evidence="3 6" id="KW-1133">Transmembrane helix</keyword>
<feature type="transmembrane region" description="Helical" evidence="6">
    <location>
        <begin position="161"/>
        <end position="182"/>
    </location>
</feature>
<comment type="caution">
    <text evidence="7">The sequence shown here is derived from an EMBL/GenBank/DDBJ whole genome shotgun (WGS) entry which is preliminary data.</text>
</comment>
<feature type="transmembrane region" description="Helical" evidence="6">
    <location>
        <begin position="102"/>
        <end position="121"/>
    </location>
</feature>
<dbReference type="Pfam" id="PF03595">
    <property type="entry name" value="SLAC1"/>
    <property type="match status" value="1"/>
</dbReference>
<sequence length="334" mass="34456">MTQSPTVQRRPKAYPPPEFPPRKPKLFAKTPPVVFSVVLGLLGLGLALRRAAEVLGLPGGLVEAALGAALVFWAFATVVLLSKIARRPAVLLEDLRVLPGRAGMAACSMSAMLAAAVLVPYAPGLAYAVMVLALLAHGVLAALVIWQIARSPKEQRAVTPVWHLSFVGGIVAAIPALALGRLDLAQVLLWGALPIAALIWGASLAQLIGRIPPAPLRPLLAIHLAPAALFSMVATGLGQGILAQSFAAFGGVILLALLAGLRWVTVAGFSALWGSFTFPLVAYAAALIGLGGQAQQVGLGLLAASAVVVLWVAWKVIALWPTGKLAAKTNAAEA</sequence>
<evidence type="ECO:0000256" key="3">
    <source>
        <dbReference type="ARBA" id="ARBA00022989"/>
    </source>
</evidence>
<dbReference type="PANTHER" id="PTHR37955">
    <property type="entry name" value="TELLURITE RESISTANCE PROTEIN TEHA"/>
    <property type="match status" value="1"/>
</dbReference>
<dbReference type="InterPro" id="IPR052951">
    <property type="entry name" value="Tellurite_res_ion_channel"/>
</dbReference>
<evidence type="ECO:0000256" key="6">
    <source>
        <dbReference type="SAM" id="Phobius"/>
    </source>
</evidence>
<evidence type="ECO:0000256" key="2">
    <source>
        <dbReference type="ARBA" id="ARBA00022692"/>
    </source>
</evidence>
<evidence type="ECO:0000256" key="5">
    <source>
        <dbReference type="SAM" id="MobiDB-lite"/>
    </source>
</evidence>
<evidence type="ECO:0000256" key="4">
    <source>
        <dbReference type="ARBA" id="ARBA00023136"/>
    </source>
</evidence>
<feature type="transmembrane region" description="Helical" evidence="6">
    <location>
        <begin position="188"/>
        <end position="208"/>
    </location>
</feature>
<evidence type="ECO:0000256" key="1">
    <source>
        <dbReference type="ARBA" id="ARBA00004141"/>
    </source>
</evidence>
<gene>
    <name evidence="7" type="ORF">ACFOGH_04345</name>
</gene>
<keyword evidence="2 6" id="KW-0812">Transmembrane</keyword>
<accession>A0ABV7IUR6</accession>
<name>A0ABV7IUR6_9RHOB</name>
<dbReference type="InterPro" id="IPR038665">
    <property type="entry name" value="Voltage-dep_anion_channel_sf"/>
</dbReference>
<dbReference type="Gene3D" id="1.50.10.150">
    <property type="entry name" value="Voltage-dependent anion channel"/>
    <property type="match status" value="1"/>
</dbReference>
<feature type="transmembrane region" description="Helical" evidence="6">
    <location>
        <begin position="64"/>
        <end position="81"/>
    </location>
</feature>
<dbReference type="InterPro" id="IPR004695">
    <property type="entry name" value="SLAC1/Mae1/Ssu1/TehA"/>
</dbReference>
<feature type="transmembrane region" description="Helical" evidence="6">
    <location>
        <begin position="220"/>
        <end position="240"/>
    </location>
</feature>
<protein>
    <submittedName>
        <fullName evidence="7">Tellurium resistance protein</fullName>
    </submittedName>
</protein>
<dbReference type="Proteomes" id="UP001595547">
    <property type="component" value="Unassembled WGS sequence"/>
</dbReference>
<dbReference type="EMBL" id="JBHRTO010000001">
    <property type="protein sequence ID" value="MFC3180211.1"/>
    <property type="molecule type" value="Genomic_DNA"/>
</dbReference>
<keyword evidence="8" id="KW-1185">Reference proteome</keyword>